<evidence type="ECO:0000256" key="1">
    <source>
        <dbReference type="SAM" id="MobiDB-lite"/>
    </source>
</evidence>
<dbReference type="SUPFAM" id="SSF53613">
    <property type="entry name" value="Ribokinase-like"/>
    <property type="match status" value="1"/>
</dbReference>
<dbReference type="OrthoDB" id="204058at2759"/>
<feature type="compositionally biased region" description="Acidic residues" evidence="1">
    <location>
        <begin position="455"/>
        <end position="466"/>
    </location>
</feature>
<name>A0A0C9TVZ7_PAXIN</name>
<reference evidence="2 3" key="1">
    <citation type="submission" date="2014-06" db="EMBL/GenBank/DDBJ databases">
        <authorList>
            <consortium name="DOE Joint Genome Institute"/>
            <person name="Kuo A."/>
            <person name="Kohler A."/>
            <person name="Nagy L.G."/>
            <person name="Floudas D."/>
            <person name="Copeland A."/>
            <person name="Barry K.W."/>
            <person name="Cichocki N."/>
            <person name="Veneault-Fourrey C."/>
            <person name="LaButti K."/>
            <person name="Lindquist E.A."/>
            <person name="Lipzen A."/>
            <person name="Lundell T."/>
            <person name="Morin E."/>
            <person name="Murat C."/>
            <person name="Sun H."/>
            <person name="Tunlid A."/>
            <person name="Henrissat B."/>
            <person name="Grigoriev I.V."/>
            <person name="Hibbett D.S."/>
            <person name="Martin F."/>
            <person name="Nordberg H.P."/>
            <person name="Cantor M.N."/>
            <person name="Hua S.X."/>
        </authorList>
    </citation>
    <scope>NUCLEOTIDE SEQUENCE [LARGE SCALE GENOMIC DNA]</scope>
    <source>
        <strain evidence="2 3">ATCC 200175</strain>
    </source>
</reference>
<organism evidence="2 3">
    <name type="scientific">Paxillus involutus ATCC 200175</name>
    <dbReference type="NCBI Taxonomy" id="664439"/>
    <lineage>
        <taxon>Eukaryota</taxon>
        <taxon>Fungi</taxon>
        <taxon>Dikarya</taxon>
        <taxon>Basidiomycota</taxon>
        <taxon>Agaricomycotina</taxon>
        <taxon>Agaricomycetes</taxon>
        <taxon>Agaricomycetidae</taxon>
        <taxon>Boletales</taxon>
        <taxon>Paxilineae</taxon>
        <taxon>Paxillaceae</taxon>
        <taxon>Paxillus</taxon>
    </lineage>
</organism>
<reference evidence="3" key="2">
    <citation type="submission" date="2015-01" db="EMBL/GenBank/DDBJ databases">
        <title>Evolutionary Origins and Diversification of the Mycorrhizal Mutualists.</title>
        <authorList>
            <consortium name="DOE Joint Genome Institute"/>
            <consortium name="Mycorrhizal Genomics Consortium"/>
            <person name="Kohler A."/>
            <person name="Kuo A."/>
            <person name="Nagy L.G."/>
            <person name="Floudas D."/>
            <person name="Copeland A."/>
            <person name="Barry K.W."/>
            <person name="Cichocki N."/>
            <person name="Veneault-Fourrey C."/>
            <person name="LaButti K."/>
            <person name="Lindquist E.A."/>
            <person name="Lipzen A."/>
            <person name="Lundell T."/>
            <person name="Morin E."/>
            <person name="Murat C."/>
            <person name="Riley R."/>
            <person name="Ohm R."/>
            <person name="Sun H."/>
            <person name="Tunlid A."/>
            <person name="Henrissat B."/>
            <person name="Grigoriev I.V."/>
            <person name="Hibbett D.S."/>
            <person name="Martin F."/>
        </authorList>
    </citation>
    <scope>NUCLEOTIDE SEQUENCE [LARGE SCALE GENOMIC DNA]</scope>
    <source>
        <strain evidence="3">ATCC 200175</strain>
    </source>
</reference>
<evidence type="ECO:0008006" key="4">
    <source>
        <dbReference type="Google" id="ProtNLM"/>
    </source>
</evidence>
<accession>A0A0C9TVZ7</accession>
<dbReference type="HOGENOM" id="CLU_510007_0_0_1"/>
<dbReference type="AlphaFoldDB" id="A0A0C9TVZ7"/>
<gene>
    <name evidence="2" type="ORF">PAXINDRAFT_12826</name>
</gene>
<dbReference type="Proteomes" id="UP000053647">
    <property type="component" value="Unassembled WGS sequence"/>
</dbReference>
<dbReference type="EMBL" id="KN819343">
    <property type="protein sequence ID" value="KIJ14463.1"/>
    <property type="molecule type" value="Genomic_DNA"/>
</dbReference>
<keyword evidence="3" id="KW-1185">Reference proteome</keyword>
<feature type="region of interest" description="Disordered" evidence="1">
    <location>
        <begin position="353"/>
        <end position="479"/>
    </location>
</feature>
<dbReference type="Gene3D" id="3.40.1190.20">
    <property type="match status" value="1"/>
</dbReference>
<dbReference type="InterPro" id="IPR029056">
    <property type="entry name" value="Ribokinase-like"/>
</dbReference>
<evidence type="ECO:0000313" key="3">
    <source>
        <dbReference type="Proteomes" id="UP000053647"/>
    </source>
</evidence>
<proteinExistence type="predicted"/>
<feature type="compositionally biased region" description="Polar residues" evidence="1">
    <location>
        <begin position="193"/>
        <end position="206"/>
    </location>
</feature>
<sequence length="593" mass="63094">MSAHAPPVPKLLRIFSTGTVFLAHTLVLPSHPVPGSASRAQTVHTSRGGAAGHILALLAQLSAASPSSGDVEPMLVASLGGNTDGLRLRDVLESSGVRTKYCKLWPGLGVPSAWVMHARDTGERTVINHNPLPEVSHEDFIALLGPVLAPENYVGFNQPQGPPNGQGIVRDQQCPSPAPVFPNALAPTAPRPSMSSRPNTASSGMTTLPPAPHTYMVPSQSIHSPAPFDWLHFEGRSVRTTLANILGVDGLARERKWRSHCVISVDLGRRAREGVEVLIPHANVIFLCATTFPSLLGQGQPGYPTSPSPNSTPTPRAILLSLARHAPPHALLVLDAGRDGAALLSLPTREYLQSSGWTQPPPLQSPHLPSPRPRLPAHGHTSSAATSSNVTRTTHTWDGVESVRSGSDFWAGAEPTDGSFASRDSEYTNRDVGVDGPAHRTHRNRPSGESFHPLDDDDEPNEDGGGEDGRHTPQPHQRPAVVEEDALDEEGAHSAFVAGMIWALSRRVMPGPPYVPGGSQDGETGKDGVADLGVRWRLDECLRFATELAGRKAHINPNNSSASSASSGTGTAVREPSEWDGLGEDMHRAGWFD</sequence>
<protein>
    <recommendedName>
        <fullName evidence="4">Carbohydrate kinase PfkB domain-containing protein</fullName>
    </recommendedName>
</protein>
<feature type="compositionally biased region" description="Pro residues" evidence="1">
    <location>
        <begin position="359"/>
        <end position="374"/>
    </location>
</feature>
<feature type="compositionally biased region" description="Basic and acidic residues" evidence="1">
    <location>
        <begin position="423"/>
        <end position="433"/>
    </location>
</feature>
<dbReference type="PANTHER" id="PTHR42774:SF3">
    <property type="entry name" value="KETOHEXOKINASE"/>
    <property type="match status" value="1"/>
</dbReference>
<dbReference type="InterPro" id="IPR052562">
    <property type="entry name" value="Ketohexokinase-related"/>
</dbReference>
<evidence type="ECO:0000313" key="2">
    <source>
        <dbReference type="EMBL" id="KIJ14463.1"/>
    </source>
</evidence>
<dbReference type="PANTHER" id="PTHR42774">
    <property type="entry name" value="PHOSPHOTRANSFERASE SYSTEM TRANSPORT PROTEIN"/>
    <property type="match status" value="1"/>
</dbReference>
<feature type="region of interest" description="Disordered" evidence="1">
    <location>
        <begin position="158"/>
        <end position="218"/>
    </location>
</feature>
<feature type="compositionally biased region" description="Low complexity" evidence="1">
    <location>
        <begin position="560"/>
        <end position="572"/>
    </location>
</feature>
<feature type="region of interest" description="Disordered" evidence="1">
    <location>
        <begin position="555"/>
        <end position="585"/>
    </location>
</feature>